<evidence type="ECO:0000313" key="3">
    <source>
        <dbReference type="Proteomes" id="UP000215914"/>
    </source>
</evidence>
<evidence type="ECO:0000313" key="2">
    <source>
        <dbReference type="EMBL" id="KAF5818811.1"/>
    </source>
</evidence>
<sequence length="177" mass="19568">MILQSLRIFKSLAAKRHKESDPPRKLIGALGKPDYIAPEDDKWRHNDSQSDDEEPKLKKKMVEKFGRADSSSSDNDSDNDEACDGGDAGAGASSASAAGGTSAGNDDDDFESDDNPPEPGYEVYFDERGVKRIRRIQQENDPEYVPSDTEAERLKKKQTAVRTKKKARRYIGTSSAQ</sequence>
<dbReference type="AlphaFoldDB" id="A0A9K3NZX8"/>
<feature type="compositionally biased region" description="Low complexity" evidence="1">
    <location>
        <begin position="90"/>
        <end position="104"/>
    </location>
</feature>
<feature type="compositionally biased region" description="Basic residues" evidence="1">
    <location>
        <begin position="154"/>
        <end position="169"/>
    </location>
</feature>
<comment type="caution">
    <text evidence="2">The sequence shown here is derived from an EMBL/GenBank/DDBJ whole genome shotgun (WGS) entry which is preliminary data.</text>
</comment>
<feature type="region of interest" description="Disordered" evidence="1">
    <location>
        <begin position="13"/>
        <end position="177"/>
    </location>
</feature>
<reference evidence="2" key="1">
    <citation type="journal article" date="2017" name="Nature">
        <title>The sunflower genome provides insights into oil metabolism, flowering and Asterid evolution.</title>
        <authorList>
            <person name="Badouin H."/>
            <person name="Gouzy J."/>
            <person name="Grassa C.J."/>
            <person name="Murat F."/>
            <person name="Staton S.E."/>
            <person name="Cottret L."/>
            <person name="Lelandais-Briere C."/>
            <person name="Owens G.L."/>
            <person name="Carrere S."/>
            <person name="Mayjonade B."/>
            <person name="Legrand L."/>
            <person name="Gill N."/>
            <person name="Kane N.C."/>
            <person name="Bowers J.E."/>
            <person name="Hubner S."/>
            <person name="Bellec A."/>
            <person name="Berard A."/>
            <person name="Berges H."/>
            <person name="Blanchet N."/>
            <person name="Boniface M.C."/>
            <person name="Brunel D."/>
            <person name="Catrice O."/>
            <person name="Chaidir N."/>
            <person name="Claudel C."/>
            <person name="Donnadieu C."/>
            <person name="Faraut T."/>
            <person name="Fievet G."/>
            <person name="Helmstetter N."/>
            <person name="King M."/>
            <person name="Knapp S.J."/>
            <person name="Lai Z."/>
            <person name="Le Paslier M.C."/>
            <person name="Lippi Y."/>
            <person name="Lorenzon L."/>
            <person name="Mandel J.R."/>
            <person name="Marage G."/>
            <person name="Marchand G."/>
            <person name="Marquand E."/>
            <person name="Bret-Mestries E."/>
            <person name="Morien E."/>
            <person name="Nambeesan S."/>
            <person name="Nguyen T."/>
            <person name="Pegot-Espagnet P."/>
            <person name="Pouilly N."/>
            <person name="Raftis F."/>
            <person name="Sallet E."/>
            <person name="Schiex T."/>
            <person name="Thomas J."/>
            <person name="Vandecasteele C."/>
            <person name="Vares D."/>
            <person name="Vear F."/>
            <person name="Vautrin S."/>
            <person name="Crespi M."/>
            <person name="Mangin B."/>
            <person name="Burke J.M."/>
            <person name="Salse J."/>
            <person name="Munos S."/>
            <person name="Vincourt P."/>
            <person name="Rieseberg L.H."/>
            <person name="Langlade N.B."/>
        </authorList>
    </citation>
    <scope>NUCLEOTIDE SEQUENCE</scope>
    <source>
        <tissue evidence="2">Leaves</tissue>
    </source>
</reference>
<name>A0A9K3NZX8_HELAN</name>
<reference evidence="2" key="2">
    <citation type="submission" date="2020-06" db="EMBL/GenBank/DDBJ databases">
        <title>Helianthus annuus Genome sequencing and assembly Release 2.</title>
        <authorList>
            <person name="Gouzy J."/>
            <person name="Langlade N."/>
            <person name="Munos S."/>
        </authorList>
    </citation>
    <scope>NUCLEOTIDE SEQUENCE</scope>
    <source>
        <tissue evidence="2">Leaves</tissue>
    </source>
</reference>
<dbReference type="EMBL" id="MNCJ02000317">
    <property type="protein sequence ID" value="KAF5818811.1"/>
    <property type="molecule type" value="Genomic_DNA"/>
</dbReference>
<feature type="compositionally biased region" description="Acidic residues" evidence="1">
    <location>
        <begin position="105"/>
        <end position="116"/>
    </location>
</feature>
<feature type="compositionally biased region" description="Basic and acidic residues" evidence="1">
    <location>
        <begin position="39"/>
        <end position="48"/>
    </location>
</feature>
<organism evidence="2 3">
    <name type="scientific">Helianthus annuus</name>
    <name type="common">Common sunflower</name>
    <dbReference type="NCBI Taxonomy" id="4232"/>
    <lineage>
        <taxon>Eukaryota</taxon>
        <taxon>Viridiplantae</taxon>
        <taxon>Streptophyta</taxon>
        <taxon>Embryophyta</taxon>
        <taxon>Tracheophyta</taxon>
        <taxon>Spermatophyta</taxon>
        <taxon>Magnoliopsida</taxon>
        <taxon>eudicotyledons</taxon>
        <taxon>Gunneridae</taxon>
        <taxon>Pentapetalae</taxon>
        <taxon>asterids</taxon>
        <taxon>campanulids</taxon>
        <taxon>Asterales</taxon>
        <taxon>Asteraceae</taxon>
        <taxon>Asteroideae</taxon>
        <taxon>Heliantheae alliance</taxon>
        <taxon>Heliantheae</taxon>
        <taxon>Helianthus</taxon>
    </lineage>
</organism>
<proteinExistence type="predicted"/>
<keyword evidence="3" id="KW-1185">Reference proteome</keyword>
<protein>
    <submittedName>
        <fullName evidence="2">Uncharacterized protein</fullName>
    </submittedName>
</protein>
<dbReference type="Gramene" id="mRNA:HanXRQr2_Chr02g0070361">
    <property type="protein sequence ID" value="CDS:HanXRQr2_Chr02g0070361.1"/>
    <property type="gene ID" value="HanXRQr2_Chr02g0070361"/>
</dbReference>
<dbReference type="Proteomes" id="UP000215914">
    <property type="component" value="Unassembled WGS sequence"/>
</dbReference>
<evidence type="ECO:0000256" key="1">
    <source>
        <dbReference type="SAM" id="MobiDB-lite"/>
    </source>
</evidence>
<gene>
    <name evidence="2" type="ORF">HanXRQr2_Chr02g0070361</name>
</gene>
<accession>A0A9K3NZX8</accession>
<feature type="compositionally biased region" description="Acidic residues" evidence="1">
    <location>
        <begin position="75"/>
        <end position="84"/>
    </location>
</feature>